<dbReference type="VEuPathDB" id="FungiDB:NECHADRAFT_88959"/>
<dbReference type="InterPro" id="IPR029044">
    <property type="entry name" value="Nucleotide-diphossugar_trans"/>
</dbReference>
<evidence type="ECO:0000313" key="5">
    <source>
        <dbReference type="Proteomes" id="UP000005206"/>
    </source>
</evidence>
<protein>
    <recommendedName>
        <fullName evidence="6">Glycosyltransferase family 32 protein</fullName>
    </recommendedName>
</protein>
<dbReference type="AlphaFoldDB" id="C7ZJK4"/>
<dbReference type="HOGENOM" id="CLU_036369_2_0_1"/>
<dbReference type="InParanoid" id="C7ZJK4"/>
<dbReference type="RefSeq" id="XP_003041512.1">
    <property type="nucleotide sequence ID" value="XM_003041466.1"/>
</dbReference>
<dbReference type="STRING" id="660122.C7ZJK4"/>
<evidence type="ECO:0000256" key="2">
    <source>
        <dbReference type="ARBA" id="ARBA00022679"/>
    </source>
</evidence>
<keyword evidence="3" id="KW-1133">Transmembrane helix</keyword>
<comment type="similarity">
    <text evidence="1">Belongs to the glycosyltransferase 32 family.</text>
</comment>
<proteinExistence type="inferred from homology"/>
<dbReference type="Proteomes" id="UP000005206">
    <property type="component" value="Unassembled WGS sequence"/>
</dbReference>
<gene>
    <name evidence="4" type="ORF">NECHADRAFT_88959</name>
</gene>
<evidence type="ECO:0000313" key="4">
    <source>
        <dbReference type="EMBL" id="EEU35799.1"/>
    </source>
</evidence>
<dbReference type="InterPro" id="IPR051706">
    <property type="entry name" value="Glycosyltransferase_domain"/>
</dbReference>
<dbReference type="EMBL" id="GG698934">
    <property type="protein sequence ID" value="EEU35799.1"/>
    <property type="molecule type" value="Genomic_DNA"/>
</dbReference>
<name>C7ZJK4_FUSV7</name>
<dbReference type="eggNOG" id="ENOG502S0TG">
    <property type="taxonomic scope" value="Eukaryota"/>
</dbReference>
<dbReference type="PANTHER" id="PTHR32385">
    <property type="entry name" value="MANNOSYL PHOSPHORYLINOSITOL CERAMIDE SYNTHASE"/>
    <property type="match status" value="1"/>
</dbReference>
<dbReference type="OMA" id="MWTSYPF"/>
<organism evidence="4 5">
    <name type="scientific">Fusarium vanettenii (strain ATCC MYA-4622 / CBS 123669 / FGSC 9596 / NRRL 45880 / 77-13-4)</name>
    <name type="common">Fusarium solani subsp. pisi</name>
    <dbReference type="NCBI Taxonomy" id="660122"/>
    <lineage>
        <taxon>Eukaryota</taxon>
        <taxon>Fungi</taxon>
        <taxon>Dikarya</taxon>
        <taxon>Ascomycota</taxon>
        <taxon>Pezizomycotina</taxon>
        <taxon>Sordariomycetes</taxon>
        <taxon>Hypocreomycetidae</taxon>
        <taxon>Hypocreales</taxon>
        <taxon>Nectriaceae</taxon>
        <taxon>Fusarium</taxon>
        <taxon>Fusarium solani species complex</taxon>
        <taxon>Fusarium vanettenii</taxon>
    </lineage>
</organism>
<keyword evidence="2" id="KW-0808">Transferase</keyword>
<dbReference type="InterPro" id="IPR007577">
    <property type="entry name" value="GlycoTrfase_DXD_sugar-bd_CS"/>
</dbReference>
<dbReference type="OrthoDB" id="3647at2759"/>
<dbReference type="GO" id="GO:0000030">
    <property type="term" value="F:mannosyltransferase activity"/>
    <property type="evidence" value="ECO:0007669"/>
    <property type="project" value="TreeGrafter"/>
</dbReference>
<keyword evidence="3" id="KW-0472">Membrane</keyword>
<feature type="transmembrane region" description="Helical" evidence="3">
    <location>
        <begin position="300"/>
        <end position="320"/>
    </location>
</feature>
<dbReference type="KEGG" id="nhe:NECHADRAFT_88959"/>
<evidence type="ECO:0000256" key="1">
    <source>
        <dbReference type="ARBA" id="ARBA00009003"/>
    </source>
</evidence>
<dbReference type="GO" id="GO:0016020">
    <property type="term" value="C:membrane"/>
    <property type="evidence" value="ECO:0007669"/>
    <property type="project" value="GOC"/>
</dbReference>
<evidence type="ECO:0000256" key="3">
    <source>
        <dbReference type="SAM" id="Phobius"/>
    </source>
</evidence>
<dbReference type="PANTHER" id="PTHR32385:SF15">
    <property type="entry name" value="INOSITOL PHOSPHOCERAMIDE MANNOSYLTRANSFERASE 1"/>
    <property type="match status" value="1"/>
</dbReference>
<dbReference type="SUPFAM" id="SSF53448">
    <property type="entry name" value="Nucleotide-diphospho-sugar transferases"/>
    <property type="match status" value="1"/>
</dbReference>
<dbReference type="Gene3D" id="3.90.550.20">
    <property type="match status" value="1"/>
</dbReference>
<keyword evidence="3" id="KW-0812">Transmembrane</keyword>
<dbReference type="GeneID" id="9673876"/>
<accession>C7ZJK4</accession>
<sequence length="348" mass="39686">MFPRHVFTRQFVVVGIILLAVLSLWHFQKLLYPAWTLLTLPFSWPRNSAQFLISSESDGFDLSFASYNKFQTTAAQGYSDRVPAILHHITWDSAVARATWNESRNSCLNLHPGWEHHLWTDENANQFVKENFPDFKATWDAYPFPIQRRNALKYLLLYHYGGVILDMDLKCKRALGPLRRFDFVAPAASQTGFSIDFMMASRQNELIGAIIHNLKVYNHRWFGLPYLAVLFSTGGHLASTIHASQRNRAELKILAGPPDNFTLHCLNGRASTPIFDHLHDSTLPSYNSPMSISFMSLDTCIALVLPFLIICIVGVMLVIVDRVHRAVNVWTCSWKNNLDTDLEKANPH</sequence>
<dbReference type="Pfam" id="PF04488">
    <property type="entry name" value="Gly_transf_sug"/>
    <property type="match status" value="1"/>
</dbReference>
<feature type="transmembrane region" description="Helical" evidence="3">
    <location>
        <begin position="6"/>
        <end position="27"/>
    </location>
</feature>
<evidence type="ECO:0008006" key="6">
    <source>
        <dbReference type="Google" id="ProtNLM"/>
    </source>
</evidence>
<reference evidence="4 5" key="1">
    <citation type="journal article" date="2009" name="PLoS Genet.">
        <title>The genome of Nectria haematococca: contribution of supernumerary chromosomes to gene expansion.</title>
        <authorList>
            <person name="Coleman J.J."/>
            <person name="Rounsley S.D."/>
            <person name="Rodriguez-Carres M."/>
            <person name="Kuo A."/>
            <person name="Wasmann C.C."/>
            <person name="Grimwood J."/>
            <person name="Schmutz J."/>
            <person name="Taga M."/>
            <person name="White G.J."/>
            <person name="Zhou S."/>
            <person name="Schwartz D.C."/>
            <person name="Freitag M."/>
            <person name="Ma L.J."/>
            <person name="Danchin E.G."/>
            <person name="Henrissat B."/>
            <person name="Coutinho P.M."/>
            <person name="Nelson D.R."/>
            <person name="Straney D."/>
            <person name="Napoli C.A."/>
            <person name="Barker B.M."/>
            <person name="Gribskov M."/>
            <person name="Rep M."/>
            <person name="Kroken S."/>
            <person name="Molnar I."/>
            <person name="Rensing C."/>
            <person name="Kennell J.C."/>
            <person name="Zamora J."/>
            <person name="Farman M.L."/>
            <person name="Selker E.U."/>
            <person name="Salamov A."/>
            <person name="Shapiro H."/>
            <person name="Pangilinan J."/>
            <person name="Lindquist E."/>
            <person name="Lamers C."/>
            <person name="Grigoriev I.V."/>
            <person name="Geiser D.M."/>
            <person name="Covert S.F."/>
            <person name="Temporini E."/>
            <person name="Vanetten H.D."/>
        </authorList>
    </citation>
    <scope>NUCLEOTIDE SEQUENCE [LARGE SCALE GENOMIC DNA]</scope>
    <source>
        <strain evidence="5">ATCC MYA-4622 / CBS 123669 / FGSC 9596 / NRRL 45880 / 77-13-4</strain>
    </source>
</reference>
<keyword evidence="5" id="KW-1185">Reference proteome</keyword>
<dbReference type="GO" id="GO:0051999">
    <property type="term" value="P:mannosyl-inositol phosphorylceramide biosynthetic process"/>
    <property type="evidence" value="ECO:0007669"/>
    <property type="project" value="TreeGrafter"/>
</dbReference>